<organism evidence="3 4">
    <name type="scientific">Candidatus Obscuribacter phosphatis</name>
    <dbReference type="NCBI Taxonomy" id="1906157"/>
    <lineage>
        <taxon>Bacteria</taxon>
        <taxon>Bacillati</taxon>
        <taxon>Candidatus Melainabacteria</taxon>
        <taxon>Candidatus Obscuribacterales</taxon>
        <taxon>Candidatus Obscuribacteraceae</taxon>
        <taxon>Candidatus Obscuribacter</taxon>
    </lineage>
</organism>
<name>A0A8J7PBY6_9BACT</name>
<feature type="compositionally biased region" description="Polar residues" evidence="1">
    <location>
        <begin position="137"/>
        <end position="148"/>
    </location>
</feature>
<evidence type="ECO:0000256" key="1">
    <source>
        <dbReference type="SAM" id="MobiDB-lite"/>
    </source>
</evidence>
<dbReference type="AlphaFoldDB" id="A0A8J7PBY6"/>
<feature type="signal peptide" evidence="2">
    <location>
        <begin position="1"/>
        <end position="24"/>
    </location>
</feature>
<dbReference type="Proteomes" id="UP000664277">
    <property type="component" value="Unassembled WGS sequence"/>
</dbReference>
<feature type="region of interest" description="Disordered" evidence="1">
    <location>
        <begin position="120"/>
        <end position="153"/>
    </location>
</feature>
<keyword evidence="2" id="KW-0732">Signal</keyword>
<feature type="chain" id="PRO_5035255931" description="Secreted protein" evidence="2">
    <location>
        <begin position="25"/>
        <end position="212"/>
    </location>
</feature>
<evidence type="ECO:0000313" key="3">
    <source>
        <dbReference type="EMBL" id="MBN8660026.1"/>
    </source>
</evidence>
<evidence type="ECO:0008006" key="5">
    <source>
        <dbReference type="Google" id="ProtNLM"/>
    </source>
</evidence>
<dbReference type="EMBL" id="JAFLCK010000007">
    <property type="protein sequence ID" value="MBN8660026.1"/>
    <property type="molecule type" value="Genomic_DNA"/>
</dbReference>
<comment type="caution">
    <text evidence="3">The sequence shown here is derived from an EMBL/GenBank/DDBJ whole genome shotgun (WGS) entry which is preliminary data.</text>
</comment>
<feature type="region of interest" description="Disordered" evidence="1">
    <location>
        <begin position="190"/>
        <end position="212"/>
    </location>
</feature>
<protein>
    <recommendedName>
        <fullName evidence="5">Secreted protein</fullName>
    </recommendedName>
</protein>
<gene>
    <name evidence="3" type="ORF">J0M35_06655</name>
</gene>
<evidence type="ECO:0000256" key="2">
    <source>
        <dbReference type="SAM" id="SignalP"/>
    </source>
</evidence>
<accession>A0A8J7PBY6</accession>
<reference evidence="3" key="1">
    <citation type="submission" date="2021-02" db="EMBL/GenBank/DDBJ databases">
        <title>Genome-Resolved Metagenomics of a Microbial Community Performing Photosynthetic Biological Nutrient Removal.</title>
        <authorList>
            <person name="Mcdaniel E.A."/>
        </authorList>
    </citation>
    <scope>NUCLEOTIDE SEQUENCE</scope>
    <source>
        <strain evidence="3">UWPOB_OBS1</strain>
    </source>
</reference>
<sequence length="212" mass="21970">MKINGFLLALTTLTVAAASAPAFAQERPAPNPRGMRFDFGVNTYRMDQSAPPRRTVYNGPIGTVGKGVSARNGSFLGVDPSVLKQRPAAPQPMVATNLIPQILPQQTTAFNPAFGKPMQPMTASPSAMTAPQLPAAKSTSQPQRSSENVAGRLRTPVKPHYIARNANAGRLNKPAINSYGSGFQPGSIVPTGGSSGAGTSTSTSVSGVIVGR</sequence>
<proteinExistence type="predicted"/>
<evidence type="ECO:0000313" key="4">
    <source>
        <dbReference type="Proteomes" id="UP000664277"/>
    </source>
</evidence>